<proteinExistence type="predicted"/>
<dbReference type="EMBL" id="JAGKHQ010000009">
    <property type="protein sequence ID" value="KAG7509143.1"/>
    <property type="molecule type" value="Genomic_DNA"/>
</dbReference>
<comment type="caution">
    <text evidence="1">The sequence shown here is derived from an EMBL/GenBank/DDBJ whole genome shotgun (WGS) entry which is preliminary data.</text>
</comment>
<sequence length="168" mass="18881">MKPGNVIEQPALELPFEPAVNHLKPSEVKTNYLSHVPKRLLLDHTELLGSHSIYDPYVGLLFTGCQCKHKWTGNTIGCLYTRWNNQLHFCFPSALIVSRYAVFCTVANRTPPSLSVCLERKGLSPSVCKNTCSRAVDSGKCYALIIILFTTTWNIPQLEQWKLDSSAK</sequence>
<name>A0AAV6RWS9_SOLSE</name>
<evidence type="ECO:0008006" key="3">
    <source>
        <dbReference type="Google" id="ProtNLM"/>
    </source>
</evidence>
<accession>A0AAV6RWS9</accession>
<gene>
    <name evidence="1" type="ORF">JOB18_035579</name>
</gene>
<evidence type="ECO:0000313" key="2">
    <source>
        <dbReference type="Proteomes" id="UP000693946"/>
    </source>
</evidence>
<organism evidence="1 2">
    <name type="scientific">Solea senegalensis</name>
    <name type="common">Senegalese sole</name>
    <dbReference type="NCBI Taxonomy" id="28829"/>
    <lineage>
        <taxon>Eukaryota</taxon>
        <taxon>Metazoa</taxon>
        <taxon>Chordata</taxon>
        <taxon>Craniata</taxon>
        <taxon>Vertebrata</taxon>
        <taxon>Euteleostomi</taxon>
        <taxon>Actinopterygii</taxon>
        <taxon>Neopterygii</taxon>
        <taxon>Teleostei</taxon>
        <taxon>Neoteleostei</taxon>
        <taxon>Acanthomorphata</taxon>
        <taxon>Carangaria</taxon>
        <taxon>Pleuronectiformes</taxon>
        <taxon>Pleuronectoidei</taxon>
        <taxon>Soleidae</taxon>
        <taxon>Solea</taxon>
    </lineage>
</organism>
<keyword evidence="2" id="KW-1185">Reference proteome</keyword>
<evidence type="ECO:0000313" key="1">
    <source>
        <dbReference type="EMBL" id="KAG7509143.1"/>
    </source>
</evidence>
<reference evidence="1 2" key="1">
    <citation type="journal article" date="2021" name="Sci. Rep.">
        <title>Chromosome anchoring in Senegalese sole (Solea senegalensis) reveals sex-associated markers and genome rearrangements in flatfish.</title>
        <authorList>
            <person name="Guerrero-Cozar I."/>
            <person name="Gomez-Garrido J."/>
            <person name="Berbel C."/>
            <person name="Martinez-Blanch J.F."/>
            <person name="Alioto T."/>
            <person name="Claros M.G."/>
            <person name="Gagnaire P.A."/>
            <person name="Manchado M."/>
        </authorList>
    </citation>
    <scope>NUCLEOTIDE SEQUENCE [LARGE SCALE GENOMIC DNA]</scope>
    <source>
        <strain evidence="1">Sse05_10M</strain>
    </source>
</reference>
<dbReference type="AlphaFoldDB" id="A0AAV6RWS9"/>
<dbReference type="Proteomes" id="UP000693946">
    <property type="component" value="Linkage Group LG17"/>
</dbReference>
<protein>
    <recommendedName>
        <fullName evidence="3">Sushi domain-containing protein</fullName>
    </recommendedName>
</protein>